<reference evidence="9 10" key="2">
    <citation type="submission" date="2019-01" db="EMBL/GenBank/DDBJ databases">
        <title>Tautonia sociabilis, a novel thermotolerant planctomycete of Isosphaeraceae family, isolated from a 4000 m deep subterranean habitat.</title>
        <authorList>
            <person name="Kovaleva O.L."/>
            <person name="Elcheninov A.G."/>
            <person name="Van Heerden E."/>
            <person name="Toshchakov S.V."/>
            <person name="Novikov A."/>
            <person name="Bonch-Osmolovskaya E.A."/>
            <person name="Kublanov I.V."/>
        </authorList>
    </citation>
    <scope>NUCLEOTIDE SEQUENCE [LARGE SCALE GENOMIC DNA]</scope>
    <source>
        <strain evidence="9 10">GM2012</strain>
    </source>
</reference>
<evidence type="ECO:0000313" key="9">
    <source>
        <dbReference type="EMBL" id="RUL87007.1"/>
    </source>
</evidence>
<dbReference type="Gene3D" id="1.20.1640.10">
    <property type="entry name" value="Multidrug efflux transporter AcrB transmembrane domain"/>
    <property type="match status" value="3"/>
</dbReference>
<keyword evidence="4" id="KW-1003">Cell membrane</keyword>
<accession>A0A432MIE7</accession>
<evidence type="ECO:0000256" key="7">
    <source>
        <dbReference type="ARBA" id="ARBA00023136"/>
    </source>
</evidence>
<keyword evidence="10" id="KW-1185">Reference proteome</keyword>
<feature type="transmembrane region" description="Helical" evidence="8">
    <location>
        <begin position="563"/>
        <end position="583"/>
    </location>
</feature>
<dbReference type="PANTHER" id="PTHR32063:SF24">
    <property type="entry name" value="CATION EFFLUX SYSTEM (ACRB_ACRD_ACRF FAMILY)"/>
    <property type="match status" value="1"/>
</dbReference>
<feature type="transmembrane region" description="Helical" evidence="8">
    <location>
        <begin position="946"/>
        <end position="965"/>
    </location>
</feature>
<dbReference type="PRINTS" id="PR00702">
    <property type="entry name" value="ACRIFLAVINRP"/>
</dbReference>
<dbReference type="OrthoDB" id="219750at2"/>
<feature type="transmembrane region" description="Helical" evidence="8">
    <location>
        <begin position="1018"/>
        <end position="1037"/>
    </location>
</feature>
<feature type="transmembrane region" description="Helical" evidence="8">
    <location>
        <begin position="477"/>
        <end position="496"/>
    </location>
</feature>
<organism evidence="9 10">
    <name type="scientific">Tautonia sociabilis</name>
    <dbReference type="NCBI Taxonomy" id="2080755"/>
    <lineage>
        <taxon>Bacteria</taxon>
        <taxon>Pseudomonadati</taxon>
        <taxon>Planctomycetota</taxon>
        <taxon>Planctomycetia</taxon>
        <taxon>Isosphaerales</taxon>
        <taxon>Isosphaeraceae</taxon>
        <taxon>Tautonia</taxon>
    </lineage>
</organism>
<dbReference type="InterPro" id="IPR001036">
    <property type="entry name" value="Acrflvin-R"/>
</dbReference>
<comment type="similarity">
    <text evidence="2">Belongs to the resistance-nodulation-cell division (RND) (TC 2.A.6) family.</text>
</comment>
<name>A0A432MIE7_9BACT</name>
<dbReference type="Gene3D" id="3.30.2090.10">
    <property type="entry name" value="Multidrug efflux transporter AcrB TolC docking domain, DN and DC subdomains"/>
    <property type="match status" value="2"/>
</dbReference>
<evidence type="ECO:0000256" key="4">
    <source>
        <dbReference type="ARBA" id="ARBA00022475"/>
    </source>
</evidence>
<reference evidence="9 10" key="1">
    <citation type="submission" date="2018-12" db="EMBL/GenBank/DDBJ databases">
        <authorList>
            <person name="Toschakov S.V."/>
        </authorList>
    </citation>
    <scope>NUCLEOTIDE SEQUENCE [LARGE SCALE GENOMIC DNA]</scope>
    <source>
        <strain evidence="9 10">GM2012</strain>
    </source>
</reference>
<evidence type="ECO:0000256" key="3">
    <source>
        <dbReference type="ARBA" id="ARBA00022448"/>
    </source>
</evidence>
<dbReference type="RefSeq" id="WP_126726193.1">
    <property type="nucleotide sequence ID" value="NZ_RYZH01000027.1"/>
</dbReference>
<comment type="caution">
    <text evidence="9">The sequence shown here is derived from an EMBL/GenBank/DDBJ whole genome shotgun (WGS) entry which is preliminary data.</text>
</comment>
<evidence type="ECO:0000256" key="5">
    <source>
        <dbReference type="ARBA" id="ARBA00022692"/>
    </source>
</evidence>
<dbReference type="NCBIfam" id="TIGR00914">
    <property type="entry name" value="2A0601"/>
    <property type="match status" value="1"/>
</dbReference>
<dbReference type="InterPro" id="IPR027463">
    <property type="entry name" value="AcrB_DN_DC_subdom"/>
</dbReference>
<dbReference type="Gene3D" id="3.30.70.1440">
    <property type="entry name" value="Multidrug efflux transporter AcrB pore domain"/>
    <property type="match status" value="1"/>
</dbReference>
<dbReference type="GO" id="GO:0005886">
    <property type="term" value="C:plasma membrane"/>
    <property type="evidence" value="ECO:0007669"/>
    <property type="project" value="UniProtKB-SubCell"/>
</dbReference>
<protein>
    <submittedName>
        <fullName evidence="9">CusA/CzcA family heavy metal efflux RND transporter</fullName>
    </submittedName>
</protein>
<dbReference type="Gene3D" id="3.30.70.1430">
    <property type="entry name" value="Multidrug efflux transporter AcrB pore domain"/>
    <property type="match status" value="2"/>
</dbReference>
<feature type="transmembrane region" description="Helical" evidence="8">
    <location>
        <begin position="971"/>
        <end position="997"/>
    </location>
</feature>
<dbReference type="Pfam" id="PF00873">
    <property type="entry name" value="ACR_tran"/>
    <property type="match status" value="1"/>
</dbReference>
<keyword evidence="3" id="KW-0813">Transport</keyword>
<sequence>MLDRILKFSIDHRWLVVLITVLAASVGAYSLQQLPIDAVPDITNNQVQINTEYPALSPFEIETQVTFPIETALAGIPGLDYTRSLSRNGFSQVTAVFDDDVDIYFARQQVAERLGLARENLPPRAEPRMGPISTGLGEVYMWVVEYEHPRGEGAEAVDGQPGWQGDGSYLTPEGLRLRTELERASYLRTVQDWIIRPQVKGVKDVAEVDAIGGYEKQYHVQPDPMKLMSYGLTFGDVIEALERNNESIGAGYIEHKGEAYLVRVPGRIEQPEQIESIVVAERGGVPVYVRDVASVGIGKELRTGSASENGEEVVVGTALMLIGANSRTVAAAVDAKLAEVNKSLPPDIRAKTVLNRMKLVDATIRTVRNNLAEGAILVIVILFAMLGNFRAAFITALAIPLSMLLTATFMVRTKISGNLMSLGAIDFGLIVDGAVIIVENCLRRLAEEQHRLGRTLTLRERLEVVFQASVQVRSATAFGEAIIIAVYIPLLALTGVEGKMFQPMAATVIFALISAFVLSLTFVPAMVAIGITGRVKEEENWFVHRAKERYAPLLRWAMRHRGAVVAGGAGWFLASLLLFFVLGQEFIPTLDEKDIAMHAMRIPSTGITESTAMQFHVEEIVSDFPEVAFVFSKTGTAEMAADPMPPNVSDTFIIFKPREEWPEPDEPKAELIGRIEEALSAAPGNNYEFTQPIQMRFNELIAGVRSDVAVKVYGDEFGQMVPTAEAIARVLGEVEGGTSVKVEQTEGLPVMTVRVDRAAIARVGLNVADVQDVVAAAIGGKEAGQVFEGDRRFDLVVRLPDEIRRDIDALRNLPIPLPSHGEEVPAPAGDNAAGRPVRAGASYVPLGSLAAIEMSEGPNQISRENGKRRVVVQANVRGRDIGSYVAEAQRRIDQEVRMPAGTWLDWGGQFENLIQARKRLSLVVPLCFFLIFLLLFSTFNSVKHALLVFSGVPLALTGGVLSLWLRGMPFSISAAVGFIALSGVAVLNGLVMVTFINQLRREGMPLERAIVSGAVTRLRPVLMTALVAALGFVPMALSTGTGAEVQKPLATVVIGGIFSSTLLTLVVLPALYRMFHREEVATD</sequence>
<dbReference type="GO" id="GO:0008324">
    <property type="term" value="F:monoatomic cation transmembrane transporter activity"/>
    <property type="evidence" value="ECO:0007669"/>
    <property type="project" value="InterPro"/>
</dbReference>
<dbReference type="SUPFAM" id="SSF82693">
    <property type="entry name" value="Multidrug efflux transporter AcrB pore domain, PN1, PN2, PC1 and PC2 subdomains"/>
    <property type="match status" value="3"/>
</dbReference>
<dbReference type="Gene3D" id="3.30.70.1320">
    <property type="entry name" value="Multidrug efflux transporter AcrB pore domain like"/>
    <property type="match status" value="2"/>
</dbReference>
<dbReference type="AlphaFoldDB" id="A0A432MIE7"/>
<comment type="subcellular location">
    <subcellularLocation>
        <location evidence="1">Cell membrane</location>
        <topology evidence="1">Multi-pass membrane protein</topology>
    </subcellularLocation>
</comment>
<feature type="transmembrane region" description="Helical" evidence="8">
    <location>
        <begin position="1049"/>
        <end position="1072"/>
    </location>
</feature>
<gene>
    <name evidence="9" type="ORF">TsocGM_14515</name>
</gene>
<keyword evidence="6 8" id="KW-1133">Transmembrane helix</keyword>
<dbReference type="GO" id="GO:0042910">
    <property type="term" value="F:xenobiotic transmembrane transporter activity"/>
    <property type="evidence" value="ECO:0007669"/>
    <property type="project" value="TreeGrafter"/>
</dbReference>
<feature type="transmembrane region" description="Helical" evidence="8">
    <location>
        <begin position="508"/>
        <end position="531"/>
    </location>
</feature>
<evidence type="ECO:0000256" key="6">
    <source>
        <dbReference type="ARBA" id="ARBA00022989"/>
    </source>
</evidence>
<dbReference type="EMBL" id="RYZH01000027">
    <property type="protein sequence ID" value="RUL87007.1"/>
    <property type="molecule type" value="Genomic_DNA"/>
</dbReference>
<dbReference type="Proteomes" id="UP000280296">
    <property type="component" value="Unassembled WGS sequence"/>
</dbReference>
<evidence type="ECO:0000256" key="1">
    <source>
        <dbReference type="ARBA" id="ARBA00004651"/>
    </source>
</evidence>
<evidence type="ECO:0000313" key="10">
    <source>
        <dbReference type="Proteomes" id="UP000280296"/>
    </source>
</evidence>
<dbReference type="SUPFAM" id="SSF82714">
    <property type="entry name" value="Multidrug efflux transporter AcrB TolC docking domain, DN and DC subdomains"/>
    <property type="match status" value="2"/>
</dbReference>
<keyword evidence="5 8" id="KW-0812">Transmembrane</keyword>
<proteinExistence type="inferred from homology"/>
<feature type="transmembrane region" description="Helical" evidence="8">
    <location>
        <begin position="920"/>
        <end position="939"/>
    </location>
</feature>
<keyword evidence="7 8" id="KW-0472">Membrane</keyword>
<dbReference type="SUPFAM" id="SSF82866">
    <property type="entry name" value="Multidrug efflux transporter AcrB transmembrane domain"/>
    <property type="match status" value="2"/>
</dbReference>
<dbReference type="InterPro" id="IPR004763">
    <property type="entry name" value="CusA-like"/>
</dbReference>
<evidence type="ECO:0000256" key="2">
    <source>
        <dbReference type="ARBA" id="ARBA00010942"/>
    </source>
</evidence>
<evidence type="ECO:0000256" key="8">
    <source>
        <dbReference type="SAM" id="Phobius"/>
    </source>
</evidence>
<dbReference type="PANTHER" id="PTHR32063">
    <property type="match status" value="1"/>
</dbReference>